<reference evidence="2 3" key="1">
    <citation type="submission" date="2019-12" db="EMBL/GenBank/DDBJ databases">
        <authorList>
            <person name="Li M."/>
        </authorList>
    </citation>
    <scope>NUCLEOTIDE SEQUENCE [LARGE SCALE GENOMIC DNA]</scope>
    <source>
        <strain evidence="2 3">GBMRC 2024</strain>
    </source>
</reference>
<protein>
    <recommendedName>
        <fullName evidence="4">Porin</fullName>
    </recommendedName>
</protein>
<evidence type="ECO:0008006" key="4">
    <source>
        <dbReference type="Google" id="ProtNLM"/>
    </source>
</evidence>
<dbReference type="Gene3D" id="2.40.160.160">
    <property type="entry name" value="Inverse autotransporter, beta-domain"/>
    <property type="match status" value="1"/>
</dbReference>
<comment type="caution">
    <text evidence="2">The sequence shown here is derived from an EMBL/GenBank/DDBJ whole genome shotgun (WGS) entry which is preliminary data.</text>
</comment>
<evidence type="ECO:0000313" key="3">
    <source>
        <dbReference type="Proteomes" id="UP000477911"/>
    </source>
</evidence>
<feature type="chain" id="PRO_5026752309" description="Porin" evidence="1">
    <location>
        <begin position="35"/>
        <end position="351"/>
    </location>
</feature>
<dbReference type="EMBL" id="WUMU01000009">
    <property type="protein sequence ID" value="MXN18213.1"/>
    <property type="molecule type" value="Genomic_DNA"/>
</dbReference>
<evidence type="ECO:0000256" key="1">
    <source>
        <dbReference type="SAM" id="SignalP"/>
    </source>
</evidence>
<sequence length="351" mass="37357">MPPRARPGHPGSLRASPLSVLACGLSLCAPAAFAAPTDSQDDITLLKPRAVSYATTGGYELSMTRDWTSLSFDLFTPRAASARSARFGELKLSYAGTTGTQGVALLSYGQVWRRALSGDRVFGVNAYLDFGKLPDIAPAVAQMTFGMEYELAHPGGFRNENLVFGSNIYLPFLNYTAARFDTDAAVPRRGLDSYVRWSHAVDDDFDLAARLSVFHYAATPTRAARGIGTIALSGTYSGGLPPGTTLKSALSGRYTAGEDLVPTFSLSLNFARPTVAAQGTHSFGTLQPSAECHVNPGPGGSSRMTRLDCGESPYEAPDPFSRLTWETSAPEVLAAVPAPERYLGYATPLIP</sequence>
<dbReference type="AlphaFoldDB" id="A0A6L7G6B4"/>
<evidence type="ECO:0000313" key="2">
    <source>
        <dbReference type="EMBL" id="MXN18213.1"/>
    </source>
</evidence>
<dbReference type="InterPro" id="IPR038177">
    <property type="entry name" value="IAT_beta_sf"/>
</dbReference>
<accession>A0A6L7G6B4</accession>
<dbReference type="RefSeq" id="WP_160894320.1">
    <property type="nucleotide sequence ID" value="NZ_WUMU01000009.1"/>
</dbReference>
<feature type="signal peptide" evidence="1">
    <location>
        <begin position="1"/>
        <end position="34"/>
    </location>
</feature>
<organism evidence="2 3">
    <name type="scientific">Pseudooceanicola albus</name>
    <dbReference type="NCBI Taxonomy" id="2692189"/>
    <lineage>
        <taxon>Bacteria</taxon>
        <taxon>Pseudomonadati</taxon>
        <taxon>Pseudomonadota</taxon>
        <taxon>Alphaproteobacteria</taxon>
        <taxon>Rhodobacterales</taxon>
        <taxon>Paracoccaceae</taxon>
        <taxon>Pseudooceanicola</taxon>
    </lineage>
</organism>
<keyword evidence="3" id="KW-1185">Reference proteome</keyword>
<gene>
    <name evidence="2" type="ORF">GR170_10225</name>
</gene>
<dbReference type="Proteomes" id="UP000477911">
    <property type="component" value="Unassembled WGS sequence"/>
</dbReference>
<keyword evidence="1" id="KW-0732">Signal</keyword>
<name>A0A6L7G6B4_9RHOB</name>
<proteinExistence type="predicted"/>